<name>A0A646KS93_STRJU</name>
<reference evidence="2 3" key="1">
    <citation type="submission" date="2019-05" db="EMBL/GenBank/DDBJ databases">
        <title>Comparative genomics and metabolomics analyses of clavulanic acid producing Streptomyces species provides insight into specialized metabolism and evolution of beta-lactam biosynthetic gene clusters.</title>
        <authorList>
            <person name="Moore M.A."/>
            <person name="Cruz-Morales P."/>
            <person name="Barona Gomez F."/>
            <person name="Kapil T."/>
        </authorList>
    </citation>
    <scope>NUCLEOTIDE SEQUENCE [LARGE SCALE GENOMIC DNA]</scope>
    <source>
        <strain evidence="2 3">NRRL 5741</strain>
    </source>
</reference>
<dbReference type="Proteomes" id="UP000419138">
    <property type="component" value="Unassembled WGS sequence"/>
</dbReference>
<dbReference type="CDD" id="cd00093">
    <property type="entry name" value="HTH_XRE"/>
    <property type="match status" value="1"/>
</dbReference>
<dbReference type="InterPro" id="IPR001387">
    <property type="entry name" value="Cro/C1-type_HTH"/>
</dbReference>
<dbReference type="EMBL" id="VCLA01000197">
    <property type="protein sequence ID" value="MQT05123.1"/>
    <property type="molecule type" value="Genomic_DNA"/>
</dbReference>
<organism evidence="2 3">
    <name type="scientific">Streptomyces jumonjinensis</name>
    <dbReference type="NCBI Taxonomy" id="1945"/>
    <lineage>
        <taxon>Bacteria</taxon>
        <taxon>Bacillati</taxon>
        <taxon>Actinomycetota</taxon>
        <taxon>Actinomycetes</taxon>
        <taxon>Kitasatosporales</taxon>
        <taxon>Streptomycetaceae</taxon>
        <taxon>Streptomyces</taxon>
    </lineage>
</organism>
<sequence length="167" mass="18059">MPQQWSDEVSQQAARIAETKTDVARRLRHVRQHHPEGPFTVASLAKRSGVSQRTLSAIESAAGVNLTLETLLKVAGSLGIKRHAYFLDEKVFDEVNAELTALVEVRKQGITGVALRSTTYPENTAAHEMAALLSGILDSARKAKDVLKVLPHNPDGETPGKNCAVGE</sequence>
<proteinExistence type="predicted"/>
<keyword evidence="3" id="KW-1185">Reference proteome</keyword>
<dbReference type="GO" id="GO:0003677">
    <property type="term" value="F:DNA binding"/>
    <property type="evidence" value="ECO:0007669"/>
    <property type="project" value="InterPro"/>
</dbReference>
<dbReference type="Pfam" id="PF01381">
    <property type="entry name" value="HTH_3"/>
    <property type="match status" value="1"/>
</dbReference>
<comment type="caution">
    <text evidence="2">The sequence shown here is derived from an EMBL/GenBank/DDBJ whole genome shotgun (WGS) entry which is preliminary data.</text>
</comment>
<dbReference type="SUPFAM" id="SSF47413">
    <property type="entry name" value="lambda repressor-like DNA-binding domains"/>
    <property type="match status" value="1"/>
</dbReference>
<dbReference type="SMART" id="SM00530">
    <property type="entry name" value="HTH_XRE"/>
    <property type="match status" value="1"/>
</dbReference>
<evidence type="ECO:0000313" key="3">
    <source>
        <dbReference type="Proteomes" id="UP000419138"/>
    </source>
</evidence>
<dbReference type="AlphaFoldDB" id="A0A646KS93"/>
<dbReference type="InterPro" id="IPR010982">
    <property type="entry name" value="Lambda_DNA-bd_dom_sf"/>
</dbReference>
<dbReference type="PROSITE" id="PS50943">
    <property type="entry name" value="HTH_CROC1"/>
    <property type="match status" value="1"/>
</dbReference>
<dbReference type="OrthoDB" id="4223054at2"/>
<gene>
    <name evidence="2" type="ORF">FF041_34820</name>
</gene>
<accession>A0A646KS93</accession>
<dbReference type="Gene3D" id="1.10.260.40">
    <property type="entry name" value="lambda repressor-like DNA-binding domains"/>
    <property type="match status" value="1"/>
</dbReference>
<evidence type="ECO:0000259" key="1">
    <source>
        <dbReference type="PROSITE" id="PS50943"/>
    </source>
</evidence>
<protein>
    <submittedName>
        <fullName evidence="2">Helix-turn-helix transcriptional regulator</fullName>
    </submittedName>
</protein>
<feature type="domain" description="HTH cro/C1-type" evidence="1">
    <location>
        <begin position="40"/>
        <end position="86"/>
    </location>
</feature>
<evidence type="ECO:0000313" key="2">
    <source>
        <dbReference type="EMBL" id="MQT05123.1"/>
    </source>
</evidence>